<dbReference type="Proteomes" id="UP000027100">
    <property type="component" value="Unassembled WGS sequence"/>
</dbReference>
<accession>A0A062VLM4</accession>
<dbReference type="AlphaFoldDB" id="A0A062VLM4"/>
<evidence type="ECO:0000256" key="1">
    <source>
        <dbReference type="SAM" id="SignalP"/>
    </source>
</evidence>
<reference evidence="2 3" key="1">
    <citation type="journal article" date="2014" name="Antonie Van Leeuwenhoek">
        <title>Hyphomonas beringensis sp. nov. and Hyphomonas chukchiensis sp. nov., isolated from surface seawater of the Bering Sea and Chukchi Sea.</title>
        <authorList>
            <person name="Li C."/>
            <person name="Lai Q."/>
            <person name="Li G."/>
            <person name="Dong C."/>
            <person name="Wang J."/>
            <person name="Liao Y."/>
            <person name="Shao Z."/>
        </authorList>
    </citation>
    <scope>NUCLEOTIDE SEQUENCE [LARGE SCALE GENOMIC DNA]</scope>
    <source>
        <strain evidence="2 3">PS728</strain>
    </source>
</reference>
<name>A0A062VLM4_9PROT</name>
<dbReference type="PATRIC" id="fig|1280954.3.peg.189"/>
<dbReference type="PROSITE" id="PS51257">
    <property type="entry name" value="PROKAR_LIPOPROTEIN"/>
    <property type="match status" value="1"/>
</dbReference>
<organism evidence="2 3">
    <name type="scientific">Hyphomonas polymorpha PS728</name>
    <dbReference type="NCBI Taxonomy" id="1280954"/>
    <lineage>
        <taxon>Bacteria</taxon>
        <taxon>Pseudomonadati</taxon>
        <taxon>Pseudomonadota</taxon>
        <taxon>Alphaproteobacteria</taxon>
        <taxon>Hyphomonadales</taxon>
        <taxon>Hyphomonadaceae</taxon>
        <taxon>Hyphomonas</taxon>
    </lineage>
</organism>
<evidence type="ECO:0000313" key="3">
    <source>
        <dbReference type="Proteomes" id="UP000027100"/>
    </source>
</evidence>
<evidence type="ECO:0008006" key="4">
    <source>
        <dbReference type="Google" id="ProtNLM"/>
    </source>
</evidence>
<dbReference type="EMBL" id="ARYM01000001">
    <property type="protein sequence ID" value="KDA00547.1"/>
    <property type="molecule type" value="Genomic_DNA"/>
</dbReference>
<feature type="signal peptide" evidence="1">
    <location>
        <begin position="1"/>
        <end position="24"/>
    </location>
</feature>
<comment type="caution">
    <text evidence="2">The sequence shown here is derived from an EMBL/GenBank/DDBJ whole genome shotgun (WGS) entry which is preliminary data.</text>
</comment>
<proteinExistence type="predicted"/>
<evidence type="ECO:0000313" key="2">
    <source>
        <dbReference type="EMBL" id="KDA00547.1"/>
    </source>
</evidence>
<feature type="chain" id="PRO_5001615459" description="Lipoprotein" evidence="1">
    <location>
        <begin position="25"/>
        <end position="292"/>
    </location>
</feature>
<gene>
    <name evidence="2" type="ORF">HPO_00920</name>
</gene>
<dbReference type="STRING" id="1280954.HPO_00920"/>
<keyword evidence="3" id="KW-1185">Reference proteome</keyword>
<sequence>MKPFCMPALARHLLLAGAASALLAACATQPAPPPPAEPPAQRQSVTDTLKAHAIPVAALKPEDPGIAALARAVSGAQLVSFASGWSASQEDEDLKGALTEALVHSGRLGLLVLDVSCDGAEVLNGYASGNATSMLAADVVRSAPIEQSQKTAALADILTVLRGWNAVNPDRPVQVSGKHCKAAASADPERVSVFWGLDQLPAHTGEKDLAAAALQYGEPSGNHVWLVQTDDEGLSGILPASGWIDLRALPGTSDVVTWRQDRAVTEPLLRPQHPSSADILFRHAGRTPSAPL</sequence>
<protein>
    <recommendedName>
        <fullName evidence="4">Lipoprotein</fullName>
    </recommendedName>
</protein>
<dbReference type="OrthoDB" id="9938866at2"/>
<dbReference type="SUPFAM" id="SSF159501">
    <property type="entry name" value="EreA/ChaN-like"/>
    <property type="match status" value="1"/>
</dbReference>
<dbReference type="RefSeq" id="WP_157532585.1">
    <property type="nucleotide sequence ID" value="NZ_ARYM01000001.1"/>
</dbReference>
<keyword evidence="1" id="KW-0732">Signal</keyword>